<feature type="compositionally biased region" description="Pro residues" evidence="2">
    <location>
        <begin position="291"/>
        <end position="303"/>
    </location>
</feature>
<evidence type="ECO:0008006" key="5">
    <source>
        <dbReference type="Google" id="ProtNLM"/>
    </source>
</evidence>
<comment type="similarity">
    <text evidence="1">Belongs to the PC-esterase family.</text>
</comment>
<evidence type="ECO:0000256" key="2">
    <source>
        <dbReference type="SAM" id="MobiDB-lite"/>
    </source>
</evidence>
<dbReference type="SUPFAM" id="SSF52266">
    <property type="entry name" value="SGNH hydrolase"/>
    <property type="match status" value="1"/>
</dbReference>
<dbReference type="InterPro" id="IPR036514">
    <property type="entry name" value="SGNH_hydro_sf"/>
</dbReference>
<dbReference type="PANTHER" id="PTHR14469">
    <property type="entry name" value="SARCOMA ANTIGEN NY-SAR-23"/>
    <property type="match status" value="1"/>
</dbReference>
<keyword evidence="4" id="KW-1185">Reference proteome</keyword>
<feature type="region of interest" description="Disordered" evidence="2">
    <location>
        <begin position="265"/>
        <end position="303"/>
    </location>
</feature>
<evidence type="ECO:0000313" key="3">
    <source>
        <dbReference type="Ensembl" id="ENSNMLP00000016630.1"/>
    </source>
</evidence>
<dbReference type="Ensembl" id="ENSNMLT00000018726.1">
    <property type="protein sequence ID" value="ENSNMLP00000016630.1"/>
    <property type="gene ID" value="ENSNMLG00000011050.1"/>
</dbReference>
<dbReference type="AlphaFoldDB" id="A0A8C6TA69"/>
<protein>
    <recommendedName>
        <fullName evidence="5">Family with sequence similarity 113</fullName>
    </recommendedName>
</protein>
<evidence type="ECO:0000256" key="1">
    <source>
        <dbReference type="ARBA" id="ARBA00037957"/>
    </source>
</evidence>
<reference evidence="3" key="2">
    <citation type="submission" date="2025-09" db="UniProtKB">
        <authorList>
            <consortium name="Ensembl"/>
        </authorList>
    </citation>
    <scope>IDENTIFICATION</scope>
</reference>
<proteinExistence type="inferred from homology"/>
<dbReference type="PANTHER" id="PTHR14469:SF0">
    <property type="entry name" value="FAMILY WITH SEQUENCE SIMILARITY 113"/>
    <property type="match status" value="1"/>
</dbReference>
<dbReference type="Gene3D" id="3.40.50.1110">
    <property type="entry name" value="SGNH hydrolase"/>
    <property type="match status" value="1"/>
</dbReference>
<organism evidence="3 4">
    <name type="scientific">Neogobius melanostomus</name>
    <name type="common">round goby</name>
    <dbReference type="NCBI Taxonomy" id="47308"/>
    <lineage>
        <taxon>Eukaryota</taxon>
        <taxon>Metazoa</taxon>
        <taxon>Chordata</taxon>
        <taxon>Craniata</taxon>
        <taxon>Vertebrata</taxon>
        <taxon>Euteleostomi</taxon>
        <taxon>Actinopterygii</taxon>
        <taxon>Neopterygii</taxon>
        <taxon>Teleostei</taxon>
        <taxon>Neoteleostei</taxon>
        <taxon>Acanthomorphata</taxon>
        <taxon>Gobiaria</taxon>
        <taxon>Gobiiformes</taxon>
        <taxon>Gobioidei</taxon>
        <taxon>Gobiidae</taxon>
        <taxon>Benthophilinae</taxon>
        <taxon>Neogobiini</taxon>
        <taxon>Neogobius</taxon>
    </lineage>
</organism>
<evidence type="ECO:0000313" key="4">
    <source>
        <dbReference type="Proteomes" id="UP000694523"/>
    </source>
</evidence>
<accession>A0A8C6TA69</accession>
<dbReference type="Proteomes" id="UP000694523">
    <property type="component" value="Unplaced"/>
</dbReference>
<reference evidence="3" key="1">
    <citation type="submission" date="2025-08" db="UniProtKB">
        <authorList>
            <consortium name="Ensembl"/>
        </authorList>
    </citation>
    <scope>IDENTIFICATION</scope>
</reference>
<name>A0A8C6TA69_9GOBI</name>
<sequence length="410" mass="46609">MKGFVKTRQAQRLLHNKCVLVLGGSVQRSMYKDLVRLLQTDNFLTLSQLKSKGEHSFESDRLVEGGCLGLMANGIDYREVRQYHSDHHLLRFYFITRVYSPYMQTILEDLRQGLKPDLIIVSSCVWDMTRYGLNCLENYKENLHRFFGQIKTAVCHDCLIIWTLAMPLAKQIRGGFLVSEVRHLGPSLCTDIIEANFYGGQLADAYGLDTLDLHFHFRLSLQHRMPDGVHWDALAHRAISSLLLLHVAQAWGVVLGEAPCASASLLPSRPPAGSAGEVSKKKRRKAKVKWFPPPPPPPMAREPGPAPWCPRFRPPGAPRQHFPGPGFRMSPFPRPLLPPPWRMMTPSYPPFRRPPPDWGSGGWGGWPGGGCVRWRRPYHRIHPYYPPGPPGPPGPRRPMWGCFQMHFLQR</sequence>